<name>A0A2S1SK84_9FLAO</name>
<accession>A0A2S1SK84</accession>
<dbReference type="OrthoDB" id="883826at2"/>
<dbReference type="EMBL" id="CP029187">
    <property type="protein sequence ID" value="AWI26766.1"/>
    <property type="molecule type" value="Genomic_DNA"/>
</dbReference>
<reference evidence="1 2" key="1">
    <citation type="submission" date="2018-05" db="EMBL/GenBank/DDBJ databases">
        <title>Genome sequencing of Flavobacterium sp. HYN0049.</title>
        <authorList>
            <person name="Yi H."/>
            <person name="Baek C."/>
        </authorList>
    </citation>
    <scope>NUCLEOTIDE SEQUENCE [LARGE SCALE GENOMIC DNA]</scope>
    <source>
        <strain evidence="1 2">HYN0049</strain>
    </source>
</reference>
<proteinExistence type="predicted"/>
<dbReference type="KEGG" id="fpal:HYN49_13160"/>
<evidence type="ECO:0000313" key="2">
    <source>
        <dbReference type="Proteomes" id="UP000244937"/>
    </source>
</evidence>
<dbReference type="Gene3D" id="2.60.40.10">
    <property type="entry name" value="Immunoglobulins"/>
    <property type="match status" value="1"/>
</dbReference>
<evidence type="ECO:0000313" key="1">
    <source>
        <dbReference type="EMBL" id="AWI26766.1"/>
    </source>
</evidence>
<dbReference type="RefSeq" id="WP_108904543.1">
    <property type="nucleotide sequence ID" value="NZ_CP029187.1"/>
</dbReference>
<dbReference type="Proteomes" id="UP000244937">
    <property type="component" value="Chromosome"/>
</dbReference>
<dbReference type="AlphaFoldDB" id="A0A2S1SK84"/>
<dbReference type="PROSITE" id="PS51257">
    <property type="entry name" value="PROKAR_LIPOPROTEIN"/>
    <property type="match status" value="1"/>
</dbReference>
<gene>
    <name evidence="1" type="ORF">HYN49_13160</name>
</gene>
<sequence length="121" mass="13976">MKILFKVTIAIVFTIFMCSCVQKTYDKTVLYCLDTRAIDDVRTVGIRGNDKPLNWESDFPMKLDTKDNLYKAYVTTKTGYLNTEIKFTVNGEFELKDASNRKVSLHENDTVKYVAVFNQPK</sequence>
<dbReference type="InterPro" id="IPR013783">
    <property type="entry name" value="Ig-like_fold"/>
</dbReference>
<organism evidence="1 2">
    <name type="scientific">Flavobacterium pallidum</name>
    <dbReference type="NCBI Taxonomy" id="2172098"/>
    <lineage>
        <taxon>Bacteria</taxon>
        <taxon>Pseudomonadati</taxon>
        <taxon>Bacteroidota</taxon>
        <taxon>Flavobacteriia</taxon>
        <taxon>Flavobacteriales</taxon>
        <taxon>Flavobacteriaceae</taxon>
        <taxon>Flavobacterium</taxon>
    </lineage>
</organism>
<keyword evidence="2" id="KW-1185">Reference proteome</keyword>
<protein>
    <submittedName>
        <fullName evidence="1">Uncharacterized protein</fullName>
    </submittedName>
</protein>